<dbReference type="InterPro" id="IPR049625">
    <property type="entry name" value="Glyco_transf_61_cat"/>
</dbReference>
<evidence type="ECO:0000313" key="3">
    <source>
        <dbReference type="Proteomes" id="UP001189429"/>
    </source>
</evidence>
<dbReference type="EMBL" id="CAUYUJ010015907">
    <property type="protein sequence ID" value="CAK0859489.1"/>
    <property type="molecule type" value="Genomic_DNA"/>
</dbReference>
<evidence type="ECO:0000259" key="1">
    <source>
        <dbReference type="Pfam" id="PF04577"/>
    </source>
</evidence>
<sequence length="351" mass="38512">MTVAVTQVSGGEVCVYAPSSKVGFSMHREVWNQSHTMLLGDWKDKEFMTAKNREKAAKNKRMMTGLDEDLMIVPYAHFHGIYAHSLLDFLPQAYATVDYVRAKGLKILTGSNLQKRLLLATGLDRSFISSAMAAEDQLLCVSKGRSIHVMETNFADKAGHEYYYHRLLGYRGVGQRIAAAMVSADTSGRLRSSSRLPAVVFLGRCGASARAMDNEDNAFKMVQKTMEQKGRPEQLVRFCGDAGQPEVQAAALSRATAVIGPHGGAMANLLYLPPGCNTHIIEFVQSTPFIPPGANQAPQSRYKSFYYYGIGAPFDYKLVLMDKVSSTKANSTASLHVRLGDLAAALNKIWT</sequence>
<comment type="caution">
    <text evidence="2">The sequence shown here is derived from an EMBL/GenBank/DDBJ whole genome shotgun (WGS) entry which is preliminary data.</text>
</comment>
<feature type="domain" description="Glycosyltransferase 61 catalytic" evidence="1">
    <location>
        <begin position="82"/>
        <end position="277"/>
    </location>
</feature>
<reference evidence="2" key="1">
    <citation type="submission" date="2023-10" db="EMBL/GenBank/DDBJ databases">
        <authorList>
            <person name="Chen Y."/>
            <person name="Shah S."/>
            <person name="Dougan E. K."/>
            <person name="Thang M."/>
            <person name="Chan C."/>
        </authorList>
    </citation>
    <scope>NUCLEOTIDE SEQUENCE [LARGE SCALE GENOMIC DNA]</scope>
</reference>
<gene>
    <name evidence="2" type="ORF">PCOR1329_LOCUS48835</name>
</gene>
<name>A0ABN9UIJ5_9DINO</name>
<evidence type="ECO:0000313" key="2">
    <source>
        <dbReference type="EMBL" id="CAK0859489.1"/>
    </source>
</evidence>
<dbReference type="Pfam" id="PF04577">
    <property type="entry name" value="Glyco_transf_61"/>
    <property type="match status" value="1"/>
</dbReference>
<keyword evidence="3" id="KW-1185">Reference proteome</keyword>
<dbReference type="Proteomes" id="UP001189429">
    <property type="component" value="Unassembled WGS sequence"/>
</dbReference>
<accession>A0ABN9UIJ5</accession>
<protein>
    <recommendedName>
        <fullName evidence="1">Glycosyltransferase 61 catalytic domain-containing protein</fullName>
    </recommendedName>
</protein>
<organism evidence="2 3">
    <name type="scientific">Prorocentrum cordatum</name>
    <dbReference type="NCBI Taxonomy" id="2364126"/>
    <lineage>
        <taxon>Eukaryota</taxon>
        <taxon>Sar</taxon>
        <taxon>Alveolata</taxon>
        <taxon>Dinophyceae</taxon>
        <taxon>Prorocentrales</taxon>
        <taxon>Prorocentraceae</taxon>
        <taxon>Prorocentrum</taxon>
    </lineage>
</organism>
<proteinExistence type="predicted"/>